<evidence type="ECO:0000313" key="1">
    <source>
        <dbReference type="EMBL" id="RFU66710.1"/>
    </source>
</evidence>
<name>A0A372LJR0_9BACI</name>
<dbReference type="OrthoDB" id="2428905at2"/>
<gene>
    <name evidence="1" type="ORF">D0466_00945</name>
</gene>
<dbReference type="RefSeq" id="WP_117320681.1">
    <property type="nucleotide sequence ID" value="NZ_QVTD01000001.1"/>
</dbReference>
<dbReference type="EMBL" id="QVTD01000001">
    <property type="protein sequence ID" value="RFU66710.1"/>
    <property type="molecule type" value="Genomic_DNA"/>
</dbReference>
<sequence>MSKVYLEKMLKDLSFYSEVEITHTFSKNKRPLVTVDCYKNTYKLTFIANKNTEIYDNIEDAATAIHNVLNGTLEESTN</sequence>
<proteinExistence type="predicted"/>
<organism evidence="1 2">
    <name type="scientific">Peribacillus glennii</name>
    <dbReference type="NCBI Taxonomy" id="2303991"/>
    <lineage>
        <taxon>Bacteria</taxon>
        <taxon>Bacillati</taxon>
        <taxon>Bacillota</taxon>
        <taxon>Bacilli</taxon>
        <taxon>Bacillales</taxon>
        <taxon>Bacillaceae</taxon>
        <taxon>Peribacillus</taxon>
    </lineage>
</organism>
<dbReference type="Proteomes" id="UP000262939">
    <property type="component" value="Unassembled WGS sequence"/>
</dbReference>
<reference evidence="1 2" key="1">
    <citation type="submission" date="2018-08" db="EMBL/GenBank/DDBJ databases">
        <title>Bacillus chawlae sp. nov., Bacillus glennii sp. nov., and Bacillus saganii sp. nov. Isolated from the Vehicle Assembly Building at Kennedy Space Center where the Viking Spacecraft were Assembled.</title>
        <authorList>
            <person name="Seuylemezian A."/>
            <person name="Vaishampayan P."/>
        </authorList>
    </citation>
    <scope>NUCLEOTIDE SEQUENCE [LARGE SCALE GENOMIC DNA]</scope>
    <source>
        <strain evidence="1 2">V44-8</strain>
    </source>
</reference>
<dbReference type="AlphaFoldDB" id="A0A372LJR0"/>
<accession>A0A372LJR0</accession>
<evidence type="ECO:0000313" key="2">
    <source>
        <dbReference type="Proteomes" id="UP000262939"/>
    </source>
</evidence>
<protein>
    <recommendedName>
        <fullName evidence="3">DUF1797 family protein</fullName>
    </recommendedName>
</protein>
<evidence type="ECO:0008006" key="3">
    <source>
        <dbReference type="Google" id="ProtNLM"/>
    </source>
</evidence>
<keyword evidence="2" id="KW-1185">Reference proteome</keyword>
<comment type="caution">
    <text evidence="1">The sequence shown here is derived from an EMBL/GenBank/DDBJ whole genome shotgun (WGS) entry which is preliminary data.</text>
</comment>